<organism evidence="3 4">
    <name type="scientific">Paenibacillus physcomitrellae</name>
    <dbReference type="NCBI Taxonomy" id="1619311"/>
    <lineage>
        <taxon>Bacteria</taxon>
        <taxon>Bacillati</taxon>
        <taxon>Bacillota</taxon>
        <taxon>Bacilli</taxon>
        <taxon>Bacillales</taxon>
        <taxon>Paenibacillaceae</taxon>
        <taxon>Paenibacillus</taxon>
    </lineage>
</organism>
<dbReference type="InterPro" id="IPR000253">
    <property type="entry name" value="FHA_dom"/>
</dbReference>
<proteinExistence type="predicted"/>
<keyword evidence="1" id="KW-1133">Transmembrane helix</keyword>
<reference evidence="4" key="1">
    <citation type="journal article" date="2019" name="Int. J. Syst. Evol. Microbiol.">
        <title>The Global Catalogue of Microorganisms (GCM) 10K type strain sequencing project: providing services to taxonomists for standard genome sequencing and annotation.</title>
        <authorList>
            <consortium name="The Broad Institute Genomics Platform"/>
            <consortium name="The Broad Institute Genome Sequencing Center for Infectious Disease"/>
            <person name="Wu L."/>
            <person name="Ma J."/>
        </authorList>
    </citation>
    <scope>NUCLEOTIDE SEQUENCE [LARGE SCALE GENOMIC DNA]</scope>
    <source>
        <strain evidence="4">CGMCC 1.15044</strain>
    </source>
</reference>
<name>A0ABQ1G5X5_9BACL</name>
<dbReference type="CDD" id="cd00060">
    <property type="entry name" value="FHA"/>
    <property type="match status" value="1"/>
</dbReference>
<dbReference type="SMART" id="SM00240">
    <property type="entry name" value="FHA"/>
    <property type="match status" value="1"/>
</dbReference>
<feature type="domain" description="FHA" evidence="2">
    <location>
        <begin position="509"/>
        <end position="559"/>
    </location>
</feature>
<evidence type="ECO:0000313" key="3">
    <source>
        <dbReference type="EMBL" id="GGA37388.1"/>
    </source>
</evidence>
<sequence>MNAFKTDFIENNGTYMVLTDEGWHSGSLNRNQCGMLENNRIPHLLKLSIEEIDFHVKLHYEITGKRMLSHVLKSEKMDQAEFYGLLLQITTVLSECKKYMLEASRFVLKESYMFIEGSLSSGAVYLTYVPVREMKLNDNEVLREEGYKETGSNQAKLLLDLVMRLIPNVEGLDGAAIQQIIKFCGSPLTFTYSSFRALLLQLLEGGAETEGQLSNWQKGYEPKVQADAEQPAEWKLDKQDETFVHEPWSPAMETGSMSSTAYPSRGAFFPGAEFGALGTVDEMGTASETEEEDGAGRASSSSKRTYVLLAAVLVSALSWKFLYLDTPGRSGLYLSFIITLAAGGISIGLIYKTSFIGRVIGKLAGKQGTGKEKGKCKGKMPFKETNTDLGREPAGMGELAAPNVVPFSGLAPALPGISLGDDKPKDWAGTLDSLFGKRQEQSGSKVIEYLPDAAERLVEEAAANQRQATVLLSREQMMEDEAAGRMGVLERREKGKESLQRIELKAGSFVIGRTPEVARFIETSPGTSRAHIEILVNERNWRIKDLGSRNGTLLNGENMVPYKDYPLSPGDEFRIAGVSYKLCNM</sequence>
<dbReference type="PANTHER" id="PTHR23308">
    <property type="entry name" value="NUCLEAR INHIBITOR OF PROTEIN PHOSPHATASE-1"/>
    <property type="match status" value="1"/>
</dbReference>
<evidence type="ECO:0000256" key="1">
    <source>
        <dbReference type="SAM" id="Phobius"/>
    </source>
</evidence>
<protein>
    <recommendedName>
        <fullName evidence="2">FHA domain-containing protein</fullName>
    </recommendedName>
</protein>
<comment type="caution">
    <text evidence="3">The sequence shown here is derived from an EMBL/GenBank/DDBJ whole genome shotgun (WGS) entry which is preliminary data.</text>
</comment>
<dbReference type="SUPFAM" id="SSF49879">
    <property type="entry name" value="SMAD/FHA domain"/>
    <property type="match status" value="1"/>
</dbReference>
<dbReference type="InterPro" id="IPR050923">
    <property type="entry name" value="Cell_Proc_Reg/RNA_Proc"/>
</dbReference>
<dbReference type="PROSITE" id="PS50006">
    <property type="entry name" value="FHA_DOMAIN"/>
    <property type="match status" value="1"/>
</dbReference>
<dbReference type="EMBL" id="BMHF01000007">
    <property type="protein sequence ID" value="GGA37388.1"/>
    <property type="molecule type" value="Genomic_DNA"/>
</dbReference>
<dbReference type="Gene3D" id="2.60.200.20">
    <property type="match status" value="1"/>
</dbReference>
<keyword evidence="1" id="KW-0472">Membrane</keyword>
<feature type="transmembrane region" description="Helical" evidence="1">
    <location>
        <begin position="330"/>
        <end position="351"/>
    </location>
</feature>
<evidence type="ECO:0000313" key="4">
    <source>
        <dbReference type="Proteomes" id="UP000609323"/>
    </source>
</evidence>
<gene>
    <name evidence="3" type="ORF">GCM10010917_23190</name>
</gene>
<evidence type="ECO:0000259" key="2">
    <source>
        <dbReference type="PROSITE" id="PS50006"/>
    </source>
</evidence>
<feature type="transmembrane region" description="Helical" evidence="1">
    <location>
        <begin position="306"/>
        <end position="324"/>
    </location>
</feature>
<dbReference type="RefSeq" id="WP_094095690.1">
    <property type="nucleotide sequence ID" value="NZ_BMHF01000007.1"/>
</dbReference>
<keyword evidence="4" id="KW-1185">Reference proteome</keyword>
<dbReference type="InterPro" id="IPR008984">
    <property type="entry name" value="SMAD_FHA_dom_sf"/>
</dbReference>
<dbReference type="Pfam" id="PF19909">
    <property type="entry name" value="DUF6382"/>
    <property type="match status" value="1"/>
</dbReference>
<accession>A0ABQ1G5X5</accession>
<keyword evidence="1" id="KW-0812">Transmembrane</keyword>
<dbReference type="InterPro" id="IPR045962">
    <property type="entry name" value="DUF6382"/>
</dbReference>
<dbReference type="Proteomes" id="UP000609323">
    <property type="component" value="Unassembled WGS sequence"/>
</dbReference>
<dbReference type="Pfam" id="PF00498">
    <property type="entry name" value="FHA"/>
    <property type="match status" value="1"/>
</dbReference>